<dbReference type="GO" id="GO:0005886">
    <property type="term" value="C:plasma membrane"/>
    <property type="evidence" value="ECO:0007669"/>
    <property type="project" value="UniProtKB-SubCell"/>
</dbReference>
<evidence type="ECO:0000256" key="5">
    <source>
        <dbReference type="ARBA" id="ARBA00022475"/>
    </source>
</evidence>
<feature type="transmembrane region" description="Helical" evidence="15">
    <location>
        <begin position="101"/>
        <end position="118"/>
    </location>
</feature>
<evidence type="ECO:0000259" key="16">
    <source>
        <dbReference type="PROSITE" id="PS50253"/>
    </source>
</evidence>
<gene>
    <name evidence="17" type="ORF">IC608_10080</name>
</gene>
<comment type="similarity">
    <text evidence="2 14">Belongs to the cytochrome c oxidase subunit 3 family.</text>
</comment>
<dbReference type="PANTHER" id="PTHR11403:SF2">
    <property type="entry name" value="CYTOCHROME BO(3) UBIQUINOL OXIDASE SUBUNIT 3"/>
    <property type="match status" value="1"/>
</dbReference>
<dbReference type="Proteomes" id="UP000654108">
    <property type="component" value="Unassembled WGS sequence"/>
</dbReference>
<proteinExistence type="inferred from homology"/>
<evidence type="ECO:0000256" key="3">
    <source>
        <dbReference type="ARBA" id="ARBA00011700"/>
    </source>
</evidence>
<evidence type="ECO:0000256" key="15">
    <source>
        <dbReference type="SAM" id="Phobius"/>
    </source>
</evidence>
<name>A0A927IST3_9HYPH</name>
<keyword evidence="7 15" id="KW-1133">Transmembrane helix</keyword>
<comment type="caution">
    <text evidence="17">The sequence shown here is derived from an EMBL/GenBank/DDBJ whole genome shotgun (WGS) entry which is preliminary data.</text>
</comment>
<dbReference type="SUPFAM" id="SSF81452">
    <property type="entry name" value="Cytochrome c oxidase subunit III-like"/>
    <property type="match status" value="1"/>
</dbReference>
<feature type="domain" description="Heme-copper oxidase subunit III family profile" evidence="16">
    <location>
        <begin position="1"/>
        <end position="206"/>
    </location>
</feature>
<comment type="subcellular location">
    <subcellularLocation>
        <location evidence="1 14">Cell membrane</location>
        <topology evidence="1 14">Multi-pass membrane protein</topology>
    </subcellularLocation>
</comment>
<feature type="transmembrane region" description="Helical" evidence="15">
    <location>
        <begin position="27"/>
        <end position="50"/>
    </location>
</feature>
<feature type="transmembrane region" description="Helical" evidence="15">
    <location>
        <begin position="70"/>
        <end position="92"/>
    </location>
</feature>
<evidence type="ECO:0000256" key="7">
    <source>
        <dbReference type="ARBA" id="ARBA00022989"/>
    </source>
</evidence>
<dbReference type="FunFam" id="1.20.120.80:FF:000001">
    <property type="entry name" value="Cytochrome (Ubi)quinol oxidase subunit III"/>
    <property type="match status" value="1"/>
</dbReference>
<evidence type="ECO:0000256" key="9">
    <source>
        <dbReference type="ARBA" id="ARBA00025694"/>
    </source>
</evidence>
<dbReference type="InterPro" id="IPR000298">
    <property type="entry name" value="Cyt_c_oxidase-like_su3"/>
</dbReference>
<evidence type="ECO:0000313" key="17">
    <source>
        <dbReference type="EMBL" id="MBD8065824.1"/>
    </source>
</evidence>
<evidence type="ECO:0000256" key="11">
    <source>
        <dbReference type="ARBA" id="ARBA00031884"/>
    </source>
</evidence>
<sequence>MSDNLHPGINLGADHGSDHAGAEATVFGFWVFLMSDLITFGVFFATYAAASDVVGRAGGPGPLELFNLTSVGLQTAILLISSLTCGFSALAVKYKEGVAKVTFWLAVTALLGLAFLALEIKDFADMAAKGGAPTRSGWLSSLWALVGLHGLHITVGILWASVMMALILRRGENHHTKRLMLMFGLYWHFLDLIWIGIFSVVFLGGLA</sequence>
<keyword evidence="6 14" id="KW-0812">Transmembrane</keyword>
<dbReference type="AlphaFoldDB" id="A0A927IST3"/>
<feature type="transmembrane region" description="Helical" evidence="15">
    <location>
        <begin position="138"/>
        <end position="167"/>
    </location>
</feature>
<dbReference type="PROSITE" id="PS50253">
    <property type="entry name" value="COX3"/>
    <property type="match status" value="1"/>
</dbReference>
<organism evidence="17 18">
    <name type="scientific">Devosia oryzisoli</name>
    <dbReference type="NCBI Taxonomy" id="2774138"/>
    <lineage>
        <taxon>Bacteria</taxon>
        <taxon>Pseudomonadati</taxon>
        <taxon>Pseudomonadota</taxon>
        <taxon>Alphaproteobacteria</taxon>
        <taxon>Hyphomicrobiales</taxon>
        <taxon>Devosiaceae</taxon>
        <taxon>Devosia</taxon>
    </lineage>
</organism>
<accession>A0A927IST3</accession>
<evidence type="ECO:0000313" key="18">
    <source>
        <dbReference type="Proteomes" id="UP000654108"/>
    </source>
</evidence>
<evidence type="ECO:0000256" key="4">
    <source>
        <dbReference type="ARBA" id="ARBA00014687"/>
    </source>
</evidence>
<dbReference type="Gene3D" id="1.20.120.80">
    <property type="entry name" value="Cytochrome c oxidase, subunit III, four-helix bundle"/>
    <property type="match status" value="1"/>
</dbReference>
<dbReference type="EMBL" id="JACYFU010000002">
    <property type="protein sequence ID" value="MBD8065824.1"/>
    <property type="molecule type" value="Genomic_DNA"/>
</dbReference>
<comment type="function">
    <text evidence="9">Cytochrome bo(3) ubiquinol terminal oxidase is the component of the aerobic respiratory chain of E.coli that predominates when cells are grown at high aeration. Has proton pump activity across the membrane in addition to electron transfer, pumping 2 protons/electron.</text>
</comment>
<dbReference type="PANTHER" id="PTHR11403">
    <property type="entry name" value="CYTOCHROME C OXIDASE SUBUNIT III"/>
    <property type="match status" value="1"/>
</dbReference>
<evidence type="ECO:0000256" key="12">
    <source>
        <dbReference type="ARBA" id="ARBA00032189"/>
    </source>
</evidence>
<evidence type="ECO:0000256" key="2">
    <source>
        <dbReference type="ARBA" id="ARBA00010581"/>
    </source>
</evidence>
<dbReference type="RefSeq" id="WP_191775008.1">
    <property type="nucleotide sequence ID" value="NZ_JACYFU010000002.1"/>
</dbReference>
<reference evidence="17" key="1">
    <citation type="submission" date="2020-09" db="EMBL/GenBank/DDBJ databases">
        <title>Genome seq and assembly of Devosia sp.</title>
        <authorList>
            <person name="Chhetri G."/>
        </authorList>
    </citation>
    <scope>NUCLEOTIDE SEQUENCE</scope>
    <source>
        <strain evidence="17">PTR5</strain>
    </source>
</reference>
<evidence type="ECO:0000256" key="8">
    <source>
        <dbReference type="ARBA" id="ARBA00023136"/>
    </source>
</evidence>
<protein>
    <recommendedName>
        <fullName evidence="4">Cytochrome bo(3) ubiquinol oxidase subunit 3</fullName>
    </recommendedName>
    <alternativeName>
        <fullName evidence="12">Cytochrome o ubiquinol oxidase subunit 3</fullName>
    </alternativeName>
    <alternativeName>
        <fullName evidence="10">Oxidase bo(3) subunit 3</fullName>
    </alternativeName>
    <alternativeName>
        <fullName evidence="13">Ubiquinol oxidase polypeptide III</fullName>
    </alternativeName>
    <alternativeName>
        <fullName evidence="11">Ubiquinol oxidase subunit 3</fullName>
    </alternativeName>
</protein>
<dbReference type="InterPro" id="IPR024791">
    <property type="entry name" value="Cyt_c/ubiquinol_Oxase_su3"/>
</dbReference>
<evidence type="ECO:0000256" key="13">
    <source>
        <dbReference type="ARBA" id="ARBA00032717"/>
    </source>
</evidence>
<evidence type="ECO:0000256" key="6">
    <source>
        <dbReference type="ARBA" id="ARBA00022692"/>
    </source>
</evidence>
<feature type="transmembrane region" description="Helical" evidence="15">
    <location>
        <begin position="179"/>
        <end position="203"/>
    </location>
</feature>
<evidence type="ECO:0000256" key="10">
    <source>
        <dbReference type="ARBA" id="ARBA00030072"/>
    </source>
</evidence>
<keyword evidence="8 15" id="KW-0472">Membrane</keyword>
<dbReference type="GO" id="GO:0004129">
    <property type="term" value="F:cytochrome-c oxidase activity"/>
    <property type="evidence" value="ECO:0007669"/>
    <property type="project" value="InterPro"/>
</dbReference>
<evidence type="ECO:0000256" key="1">
    <source>
        <dbReference type="ARBA" id="ARBA00004651"/>
    </source>
</evidence>
<keyword evidence="5" id="KW-1003">Cell membrane</keyword>
<dbReference type="Pfam" id="PF00510">
    <property type="entry name" value="COX3"/>
    <property type="match status" value="1"/>
</dbReference>
<dbReference type="GO" id="GO:0019646">
    <property type="term" value="P:aerobic electron transport chain"/>
    <property type="evidence" value="ECO:0007669"/>
    <property type="project" value="InterPro"/>
</dbReference>
<comment type="subunit">
    <text evidence="3">Heterooctamer of two A chains, two B chains, two C chains and two D chains.</text>
</comment>
<keyword evidence="18" id="KW-1185">Reference proteome</keyword>
<dbReference type="InterPro" id="IPR013833">
    <property type="entry name" value="Cyt_c_oxidase_su3_a-hlx"/>
</dbReference>
<dbReference type="InterPro" id="IPR035973">
    <property type="entry name" value="Cyt_c_oxidase_su3-like_sf"/>
</dbReference>
<evidence type="ECO:0000256" key="14">
    <source>
        <dbReference type="RuleBase" id="RU003376"/>
    </source>
</evidence>